<comment type="subcellular location">
    <subcellularLocation>
        <location evidence="1">Cell membrane</location>
        <topology evidence="1">Multi-pass membrane protein</topology>
    </subcellularLocation>
</comment>
<feature type="transmembrane region" description="Helical" evidence="8">
    <location>
        <begin position="245"/>
        <end position="266"/>
    </location>
</feature>
<evidence type="ECO:0000256" key="7">
    <source>
        <dbReference type="ARBA" id="ARBA00023136"/>
    </source>
</evidence>
<sequence length="342" mass="36279">MRERSLLADGVGSLHLAGIVRMVRRILIGTAIFEGLGTVLLAIRFIPRFGFLRGLWAACFHAVSAFCNAGFDLMGRLRPSSSLILFYDDPLVVLTIAALIVVGGIGFVVWNDFADCAFHVRRLNYHSKVVIASTLALIAAGAALFFLMERDASMAGMDMGGRLLSSLFQSVTPRTAGFNTVDMASLSEGGKVLTMLLMFIGAAPGGTGGGIKITTFVVIAATAHASLKNRNDTNIGHYRVSTETIQRAFCSVTVYIGITLMGILVLCTQGISFTAAAFECLSAIGTVGLSIGATTSLTGLSKLMIILLMYVGRLGSLTVFLAVSDRDTKSGFRYPIGKILIG</sequence>
<proteinExistence type="predicted"/>
<keyword evidence="3" id="KW-1003">Cell membrane</keyword>
<feature type="transmembrane region" description="Helical" evidence="8">
    <location>
        <begin position="91"/>
        <end position="110"/>
    </location>
</feature>
<keyword evidence="4 8" id="KW-0812">Transmembrane</keyword>
<gene>
    <name evidence="9" type="primary">ktrB_16</name>
    <name evidence="9" type="ORF">SDC9_85314</name>
</gene>
<dbReference type="InterPro" id="IPR003445">
    <property type="entry name" value="Cat_transpt"/>
</dbReference>
<feature type="transmembrane region" description="Helical" evidence="8">
    <location>
        <begin position="273"/>
        <end position="291"/>
    </location>
</feature>
<comment type="caution">
    <text evidence="9">The sequence shown here is derived from an EMBL/GenBank/DDBJ whole genome shotgun (WGS) entry which is preliminary data.</text>
</comment>
<evidence type="ECO:0000256" key="6">
    <source>
        <dbReference type="ARBA" id="ARBA00023065"/>
    </source>
</evidence>
<name>A0A644ZLR2_9ZZZZ</name>
<organism evidence="9">
    <name type="scientific">bioreactor metagenome</name>
    <dbReference type="NCBI Taxonomy" id="1076179"/>
    <lineage>
        <taxon>unclassified sequences</taxon>
        <taxon>metagenomes</taxon>
        <taxon>ecological metagenomes</taxon>
    </lineage>
</organism>
<dbReference type="EMBL" id="VSSQ01008368">
    <property type="protein sequence ID" value="MPM38684.1"/>
    <property type="molecule type" value="Genomic_DNA"/>
</dbReference>
<protein>
    <submittedName>
        <fullName evidence="9">Ktr system potassium uptake protein B</fullName>
    </submittedName>
</protein>
<dbReference type="AlphaFoldDB" id="A0A644ZLR2"/>
<keyword evidence="6" id="KW-0406">Ion transport</keyword>
<evidence type="ECO:0000256" key="5">
    <source>
        <dbReference type="ARBA" id="ARBA00022989"/>
    </source>
</evidence>
<dbReference type="GO" id="GO:0030001">
    <property type="term" value="P:metal ion transport"/>
    <property type="evidence" value="ECO:0007669"/>
    <property type="project" value="UniProtKB-ARBA"/>
</dbReference>
<reference evidence="9" key="1">
    <citation type="submission" date="2019-08" db="EMBL/GenBank/DDBJ databases">
        <authorList>
            <person name="Kucharzyk K."/>
            <person name="Murdoch R.W."/>
            <person name="Higgins S."/>
            <person name="Loffler F."/>
        </authorList>
    </citation>
    <scope>NUCLEOTIDE SEQUENCE</scope>
</reference>
<feature type="transmembrane region" description="Helical" evidence="8">
    <location>
        <begin position="303"/>
        <end position="323"/>
    </location>
</feature>
<dbReference type="GO" id="GO:0008324">
    <property type="term" value="F:monoatomic cation transmembrane transporter activity"/>
    <property type="evidence" value="ECO:0007669"/>
    <property type="project" value="InterPro"/>
</dbReference>
<dbReference type="Pfam" id="PF02386">
    <property type="entry name" value="TrkH"/>
    <property type="match status" value="1"/>
</dbReference>
<evidence type="ECO:0000256" key="3">
    <source>
        <dbReference type="ARBA" id="ARBA00022475"/>
    </source>
</evidence>
<dbReference type="PANTHER" id="PTHR32024:SF1">
    <property type="entry name" value="KTR SYSTEM POTASSIUM UPTAKE PROTEIN B"/>
    <property type="match status" value="1"/>
</dbReference>
<keyword evidence="2" id="KW-0813">Transport</keyword>
<keyword evidence="7 8" id="KW-0472">Membrane</keyword>
<keyword evidence="5 8" id="KW-1133">Transmembrane helix</keyword>
<accession>A0A644ZLR2</accession>
<evidence type="ECO:0000256" key="4">
    <source>
        <dbReference type="ARBA" id="ARBA00022692"/>
    </source>
</evidence>
<evidence type="ECO:0000256" key="2">
    <source>
        <dbReference type="ARBA" id="ARBA00022448"/>
    </source>
</evidence>
<feature type="transmembrane region" description="Helical" evidence="8">
    <location>
        <begin position="130"/>
        <end position="148"/>
    </location>
</feature>
<evidence type="ECO:0000313" key="9">
    <source>
        <dbReference type="EMBL" id="MPM38684.1"/>
    </source>
</evidence>
<dbReference type="GO" id="GO:0005886">
    <property type="term" value="C:plasma membrane"/>
    <property type="evidence" value="ECO:0007669"/>
    <property type="project" value="UniProtKB-SubCell"/>
</dbReference>
<evidence type="ECO:0000256" key="1">
    <source>
        <dbReference type="ARBA" id="ARBA00004651"/>
    </source>
</evidence>
<feature type="transmembrane region" description="Helical" evidence="8">
    <location>
        <begin position="26"/>
        <end position="46"/>
    </location>
</feature>
<dbReference type="PANTHER" id="PTHR32024">
    <property type="entry name" value="TRK SYSTEM POTASSIUM UPTAKE PROTEIN TRKG-RELATED"/>
    <property type="match status" value="1"/>
</dbReference>
<feature type="transmembrane region" description="Helical" evidence="8">
    <location>
        <begin position="52"/>
        <end position="71"/>
    </location>
</feature>
<evidence type="ECO:0000256" key="8">
    <source>
        <dbReference type="SAM" id="Phobius"/>
    </source>
</evidence>
<feature type="transmembrane region" description="Helical" evidence="8">
    <location>
        <begin position="192"/>
        <end position="225"/>
    </location>
</feature>